<dbReference type="STRING" id="1513793.SAMN06296036_11399"/>
<dbReference type="Proteomes" id="UP000192907">
    <property type="component" value="Unassembled WGS sequence"/>
</dbReference>
<dbReference type="InterPro" id="IPR011873">
    <property type="entry name" value="CHP02147"/>
</dbReference>
<evidence type="ECO:0000313" key="1">
    <source>
        <dbReference type="EMBL" id="SMF43758.1"/>
    </source>
</evidence>
<gene>
    <name evidence="1" type="ORF">SAMN06296036_11399</name>
</gene>
<accession>A0A1Y6C970</accession>
<proteinExistence type="predicted"/>
<dbReference type="EMBL" id="FWZT01000013">
    <property type="protein sequence ID" value="SMF43758.1"/>
    <property type="molecule type" value="Genomic_DNA"/>
</dbReference>
<dbReference type="RefSeq" id="WP_132321151.1">
    <property type="nucleotide sequence ID" value="NZ_FWZT01000013.1"/>
</dbReference>
<organism evidence="1 2">
    <name type="scientific">Pseudobacteriovorax antillogorgiicola</name>
    <dbReference type="NCBI Taxonomy" id="1513793"/>
    <lineage>
        <taxon>Bacteria</taxon>
        <taxon>Pseudomonadati</taxon>
        <taxon>Bdellovibrionota</taxon>
        <taxon>Oligoflexia</taxon>
        <taxon>Oligoflexales</taxon>
        <taxon>Pseudobacteriovoracaceae</taxon>
        <taxon>Pseudobacteriovorax</taxon>
    </lineage>
</organism>
<sequence length="292" mass="34055">MNHRGDNSIELDDAVSVFTFEDHKQFIRSIYEFQKRNDPATSWKAFSKKLDLSDVLLKMLVNGRRKFTVEHIHRVAVRLKLSSAEHEYFESLVLYNQAGTPEEQAFYLKRKQNILSQNVRRRYTVNPRLLNQEWYIPGLMVYLLQVARIEGQNLRSLHDFDYKQASQFLGIPEEHIGMTLERLKSIGVITSENKRVVITLDNLSGSVSLKKLVRLITEESLLRLKSSFHSEKTFFNSSAFSLYPEELPNLRRDLKELVDSYSGNSNSDPSQQEVYQCLFHIWPFNSRSAESN</sequence>
<keyword evidence="2" id="KW-1185">Reference proteome</keyword>
<reference evidence="2" key="1">
    <citation type="submission" date="2017-04" db="EMBL/GenBank/DDBJ databases">
        <authorList>
            <person name="Varghese N."/>
            <person name="Submissions S."/>
        </authorList>
    </citation>
    <scope>NUCLEOTIDE SEQUENCE [LARGE SCALE GENOMIC DNA]</scope>
    <source>
        <strain evidence="2">RKEM611</strain>
    </source>
</reference>
<evidence type="ECO:0000313" key="2">
    <source>
        <dbReference type="Proteomes" id="UP000192907"/>
    </source>
</evidence>
<name>A0A1Y6C970_9BACT</name>
<protein>
    <submittedName>
        <fullName evidence="1">TIGR02147 family protein</fullName>
    </submittedName>
</protein>
<dbReference type="NCBIfam" id="TIGR02147">
    <property type="entry name" value="Fsuc_second"/>
    <property type="match status" value="1"/>
</dbReference>
<dbReference type="AlphaFoldDB" id="A0A1Y6C970"/>